<dbReference type="AlphaFoldDB" id="A0A137RFE8"/>
<evidence type="ECO:0000313" key="2">
    <source>
        <dbReference type="Proteomes" id="UP000070138"/>
    </source>
</evidence>
<comment type="caution">
    <text evidence="1">The sequence shown here is derived from an EMBL/GenBank/DDBJ whole genome shotgun (WGS) entry which is preliminary data.</text>
</comment>
<proteinExistence type="predicted"/>
<dbReference type="RefSeq" id="WP_062622820.1">
    <property type="nucleotide sequence ID" value="NZ_JRWG01000009.1"/>
</dbReference>
<dbReference type="PANTHER" id="PTHR42754">
    <property type="entry name" value="ENDOGLUCANASE"/>
    <property type="match status" value="1"/>
</dbReference>
<dbReference type="Proteomes" id="UP000070138">
    <property type="component" value="Unassembled WGS sequence"/>
</dbReference>
<evidence type="ECO:0000313" key="1">
    <source>
        <dbReference type="EMBL" id="KXN98207.1"/>
    </source>
</evidence>
<organism evidence="1 2">
    <name type="scientific">Aequorivita aquimaris</name>
    <dbReference type="NCBI Taxonomy" id="1548749"/>
    <lineage>
        <taxon>Bacteria</taxon>
        <taxon>Pseudomonadati</taxon>
        <taxon>Bacteroidota</taxon>
        <taxon>Flavobacteriia</taxon>
        <taxon>Flavobacteriales</taxon>
        <taxon>Flavobacteriaceae</taxon>
        <taxon>Aequorivita</taxon>
    </lineage>
</organism>
<gene>
    <name evidence="1" type="ORF">LS48_12380</name>
</gene>
<dbReference type="STRING" id="1548749.LS48_12380"/>
<name>A0A137RFE8_9FLAO</name>
<reference evidence="2" key="1">
    <citation type="submission" date="2014-10" db="EMBL/GenBank/DDBJ databases">
        <title>Genome sequencing of Vitellibacter sp. D-24.</title>
        <authorList>
            <person name="Thevarajoo S."/>
            <person name="Selvaratnam C."/>
            <person name="Goh K.M."/>
            <person name="Chong C.S."/>
        </authorList>
    </citation>
    <scope>NUCLEOTIDE SEQUENCE [LARGE SCALE GENOMIC DNA]</scope>
    <source>
        <strain evidence="2">D-24</strain>
    </source>
</reference>
<dbReference type="EMBL" id="JRWG01000009">
    <property type="protein sequence ID" value="KXN98207.1"/>
    <property type="molecule type" value="Genomic_DNA"/>
</dbReference>
<protein>
    <submittedName>
        <fullName evidence="1">PKD protein</fullName>
    </submittedName>
</protein>
<dbReference type="PATRIC" id="fig|1548749.3.peg.2588"/>
<accession>A0A137RFE8</accession>
<sequence>MLNINTPNLKALPILLSFSLLFFSCGKDDGPGPEPEINGEVELVKTYGGSGIDEAVSVVEAADGSYLVLGTTRSSDGDITDRSGSDSDFWLLKLSKTGDIIWSKTYGGSDDENASRITKTNDGGYLLSGYTTSNDGDVNGNEGFQDYWVVKVDNAGNILWEENFGFSGSDQAFKAFQTSDGGYFITGFFDVSASGGAGNDFQRGTMHGVGEFWGIKLAADGTKEWRRYFGGTNNDRSYDALETADGGFLMTGTSESEDFDKTDPKGSYDYWAVRLTADGDLVWTKSFGGDEIDNSYASIKTNDDNYIMVGDSRSSDQDVTSPRGNADAWMVKFDDNGSKIWQKSFGGSQFDTAHSIVQRNNGDYILSGHSRSADGDLQTNNGVNDVWVFIVDGNGAMRFQKSIGGSNLDFASEAIETSDNKILVVGNSESNDLDIPSNKGSKDFLMIRIK</sequence>
<keyword evidence="2" id="KW-1185">Reference proteome</keyword>
<dbReference type="PANTHER" id="PTHR42754:SF1">
    <property type="entry name" value="LIPOPROTEIN"/>
    <property type="match status" value="1"/>
</dbReference>
<dbReference type="OrthoDB" id="9811934at2"/>
<reference evidence="1 2" key="2">
    <citation type="journal article" date="2016" name="Int. J. Syst. Evol. Microbiol.">
        <title>Vitellibacter aquimaris sp. nov., a marine bacterium isolated from seawater.</title>
        <authorList>
            <person name="Thevarajoo S."/>
            <person name="Selvaratnam C."/>
            <person name="Goh K.M."/>
            <person name="Hong K.W."/>
            <person name="Chan X.Y."/>
            <person name="Chan K.G."/>
            <person name="Chong C.S."/>
        </authorList>
    </citation>
    <scope>NUCLEOTIDE SEQUENCE [LARGE SCALE GENOMIC DNA]</scope>
    <source>
        <strain evidence="1 2">D-24</strain>
    </source>
</reference>